<keyword evidence="3" id="KW-1185">Reference proteome</keyword>
<gene>
    <name evidence="2" type="ORF">GTO89_04650</name>
</gene>
<reference evidence="2 3" key="1">
    <citation type="submission" date="2020-01" db="EMBL/GenBank/DDBJ databases">
        <title>Whole genome sequence of Heliobacterium gestii DSM 11169.</title>
        <authorList>
            <person name="Kyndt J.A."/>
            <person name="Meyer T.E."/>
        </authorList>
    </citation>
    <scope>NUCLEOTIDE SEQUENCE [LARGE SCALE GENOMIC DNA]</scope>
    <source>
        <strain evidence="2 3">DSM 11169</strain>
    </source>
</reference>
<comment type="caution">
    <text evidence="2">The sequence shown here is derived from an EMBL/GenBank/DDBJ whole genome shotgun (WGS) entry which is preliminary data.</text>
</comment>
<dbReference type="Proteomes" id="UP000471031">
    <property type="component" value="Unassembled WGS sequence"/>
</dbReference>
<sequence>MVNKSNVFLAIVIALILTSCQNGSSGNVNNKDGNNIVTQQKNFYVNPYDDIRDDDERLIKQDRSHSEYCNEELNVLKIEFLGEVEGYRVYNAPLKGPNSKLNVLAIKNGKAYNLYKLVHETSISIEKLNEILPNEFRIGDPINRVI</sequence>
<dbReference type="OrthoDB" id="9816557at2"/>
<feature type="signal peptide" evidence="1">
    <location>
        <begin position="1"/>
        <end position="24"/>
    </location>
</feature>
<organism evidence="2 3">
    <name type="scientific">Heliomicrobium gestii</name>
    <name type="common">Heliobacterium gestii</name>
    <dbReference type="NCBI Taxonomy" id="2699"/>
    <lineage>
        <taxon>Bacteria</taxon>
        <taxon>Bacillati</taxon>
        <taxon>Bacillota</taxon>
        <taxon>Clostridia</taxon>
        <taxon>Eubacteriales</taxon>
        <taxon>Heliobacteriaceae</taxon>
        <taxon>Heliomicrobium</taxon>
    </lineage>
</organism>
<dbReference type="AlphaFoldDB" id="A0A845LBM9"/>
<dbReference type="RefSeq" id="WP_161260898.1">
    <property type="nucleotide sequence ID" value="NZ_JAFBDC010000006.1"/>
</dbReference>
<name>A0A845LBM9_HELGE</name>
<feature type="chain" id="PRO_5039518720" evidence="1">
    <location>
        <begin position="25"/>
        <end position="146"/>
    </location>
</feature>
<evidence type="ECO:0000313" key="3">
    <source>
        <dbReference type="Proteomes" id="UP000471031"/>
    </source>
</evidence>
<dbReference type="EMBL" id="WXEX01000003">
    <property type="protein sequence ID" value="MZP42330.1"/>
    <property type="molecule type" value="Genomic_DNA"/>
</dbReference>
<evidence type="ECO:0000313" key="2">
    <source>
        <dbReference type="EMBL" id="MZP42330.1"/>
    </source>
</evidence>
<proteinExistence type="predicted"/>
<protein>
    <submittedName>
        <fullName evidence="2">Uncharacterized protein</fullName>
    </submittedName>
</protein>
<accession>A0A845LBM9</accession>
<keyword evidence="1" id="KW-0732">Signal</keyword>
<dbReference type="PROSITE" id="PS51257">
    <property type="entry name" value="PROKAR_LIPOPROTEIN"/>
    <property type="match status" value="1"/>
</dbReference>
<evidence type="ECO:0000256" key="1">
    <source>
        <dbReference type="SAM" id="SignalP"/>
    </source>
</evidence>